<reference evidence="3" key="2">
    <citation type="submission" date="2018-12" db="UniProtKB">
        <authorList>
            <consortium name="WormBaseParasite"/>
        </authorList>
    </citation>
    <scope>IDENTIFICATION</scope>
    <source>
        <strain evidence="3">Puerto Rican</strain>
    </source>
</reference>
<feature type="compositionally biased region" description="Basic and acidic residues" evidence="1">
    <location>
        <begin position="192"/>
        <end position="207"/>
    </location>
</feature>
<evidence type="ECO:0000256" key="1">
    <source>
        <dbReference type="SAM" id="MobiDB-lite"/>
    </source>
</evidence>
<dbReference type="KEGG" id="smm:Smp_000390"/>
<keyword evidence="2" id="KW-1185">Reference proteome</keyword>
<dbReference type="InterPro" id="IPR012615">
    <property type="entry name" value="TES"/>
</dbReference>
<feature type="compositionally biased region" description="Basic and acidic residues" evidence="1">
    <location>
        <begin position="45"/>
        <end position="67"/>
    </location>
</feature>
<evidence type="ECO:0000313" key="3">
    <source>
        <dbReference type="WBParaSite" id="Smp_000390.1"/>
    </source>
</evidence>
<accession>G4LYJ9</accession>
<protein>
    <submittedName>
        <fullName evidence="3">Trematode Eggshell Synthesis domain containing protein</fullName>
    </submittedName>
</protein>
<dbReference type="GeneID" id="8340986"/>
<dbReference type="HOGENOM" id="CLU_1262963_0_0_1"/>
<dbReference type="InParanoid" id="G4LYJ9"/>
<feature type="region of interest" description="Disordered" evidence="1">
    <location>
        <begin position="45"/>
        <end position="68"/>
    </location>
</feature>
<feature type="region of interest" description="Disordered" evidence="1">
    <location>
        <begin position="178"/>
        <end position="219"/>
    </location>
</feature>
<name>G4LYJ9_SCHMA</name>
<dbReference type="CTD" id="8340986"/>
<dbReference type="Proteomes" id="UP000008854">
    <property type="component" value="Unassembled WGS sequence"/>
</dbReference>
<dbReference type="RefSeq" id="XP_018646333.1">
    <property type="nucleotide sequence ID" value="XM_018790424.1"/>
</dbReference>
<evidence type="ECO:0000313" key="2">
    <source>
        <dbReference type="Proteomes" id="UP000008854"/>
    </source>
</evidence>
<sequence length="219" mass="25390">MMEERINNLPLLLLFSYIIFNLITLGNMQSLFSHQLMQTIETAQKEARNATHTQEREEGVSKSRESDLSLMQTSGKYYNKRLSNKATGKRYEGLFFSRGYSIYGDIDSETTTFQYGGKITKYGKRRRKYSDRDTIGSSDRYASSYIKDDFRIRAKTKKKYQRDYDGMSDMTGRGRQITSIWGTHGNRGISKTKGESKTSESQNRTELDIFSNDENGRRM</sequence>
<organism evidence="2 3">
    <name type="scientific">Schistosoma mansoni</name>
    <name type="common">Blood fluke</name>
    <dbReference type="NCBI Taxonomy" id="6183"/>
    <lineage>
        <taxon>Eukaryota</taxon>
        <taxon>Metazoa</taxon>
        <taxon>Spiralia</taxon>
        <taxon>Lophotrochozoa</taxon>
        <taxon>Platyhelminthes</taxon>
        <taxon>Trematoda</taxon>
        <taxon>Digenea</taxon>
        <taxon>Strigeidida</taxon>
        <taxon>Schistosomatoidea</taxon>
        <taxon>Schistosomatidae</taxon>
        <taxon>Schistosoma</taxon>
    </lineage>
</organism>
<dbReference type="AlphaFoldDB" id="G4LYJ9"/>
<proteinExistence type="predicted"/>
<dbReference type="Pfam" id="PF08034">
    <property type="entry name" value="TES"/>
    <property type="match status" value="1"/>
</dbReference>
<dbReference type="OrthoDB" id="6262127at2759"/>
<dbReference type="WBParaSite" id="Smp_000390.1">
    <property type="protein sequence ID" value="Smp_000390.1"/>
    <property type="gene ID" value="Smp_000390"/>
</dbReference>
<reference evidence="2" key="1">
    <citation type="journal article" date="2012" name="PLoS Negl. Trop. Dis.">
        <title>A systematically improved high quality genome and transcriptome of the human blood fluke Schistosoma mansoni.</title>
        <authorList>
            <person name="Protasio A.V."/>
            <person name="Tsai I.J."/>
            <person name="Babbage A."/>
            <person name="Nichol S."/>
            <person name="Hunt M."/>
            <person name="Aslett M.A."/>
            <person name="De Silva N."/>
            <person name="Velarde G.S."/>
            <person name="Anderson T.J."/>
            <person name="Clark R.C."/>
            <person name="Davidson C."/>
            <person name="Dillon G.P."/>
            <person name="Holroyd N.E."/>
            <person name="LoVerde P.T."/>
            <person name="Lloyd C."/>
            <person name="McQuillan J."/>
            <person name="Oliveira G."/>
            <person name="Otto T.D."/>
            <person name="Parker-Manuel S.J."/>
            <person name="Quail M.A."/>
            <person name="Wilson R.A."/>
            <person name="Zerlotini A."/>
            <person name="Dunne D.W."/>
            <person name="Berriman M."/>
        </authorList>
    </citation>
    <scope>NUCLEOTIDE SEQUENCE [LARGE SCALE GENOMIC DNA]</scope>
    <source>
        <strain evidence="2">Puerto Rican</strain>
    </source>
</reference>